<dbReference type="InterPro" id="IPR055964">
    <property type="entry name" value="DUF7542"/>
</dbReference>
<gene>
    <name evidence="1" type="ORF">ACFOKC_03605</name>
</gene>
<dbReference type="RefSeq" id="WP_232572055.1">
    <property type="nucleotide sequence ID" value="NZ_CP089466.1"/>
</dbReference>
<name>A0ABD5NBY9_9EURY</name>
<dbReference type="Pfam" id="PF24398">
    <property type="entry name" value="DUF7542"/>
    <property type="match status" value="1"/>
</dbReference>
<protein>
    <submittedName>
        <fullName evidence="1">Uncharacterized protein</fullName>
    </submittedName>
</protein>
<organism evidence="1 2">
    <name type="scientific">Halobacterium litoreum</name>
    <dbReference type="NCBI Taxonomy" id="2039234"/>
    <lineage>
        <taxon>Archaea</taxon>
        <taxon>Methanobacteriati</taxon>
        <taxon>Methanobacteriota</taxon>
        <taxon>Stenosarchaea group</taxon>
        <taxon>Halobacteria</taxon>
        <taxon>Halobacteriales</taxon>
        <taxon>Halobacteriaceae</taxon>
        <taxon>Halobacterium</taxon>
    </lineage>
</organism>
<sequence>MSDARATVVCDCGYEEQFDRLRDARSAVADHRDDTGHDPTWKIHEVAAGVEQAGADAGVCGRPECTNEESPLYRD</sequence>
<reference evidence="1 2" key="1">
    <citation type="journal article" date="2019" name="Int. J. Syst. Evol. Microbiol.">
        <title>The Global Catalogue of Microorganisms (GCM) 10K type strain sequencing project: providing services to taxonomists for standard genome sequencing and annotation.</title>
        <authorList>
            <consortium name="The Broad Institute Genomics Platform"/>
            <consortium name="The Broad Institute Genome Sequencing Center for Infectious Disease"/>
            <person name="Wu L."/>
            <person name="Ma J."/>
        </authorList>
    </citation>
    <scope>NUCLEOTIDE SEQUENCE [LARGE SCALE GENOMIC DNA]</scope>
    <source>
        <strain evidence="1 2">CGMCC 1.12562</strain>
    </source>
</reference>
<dbReference type="AlphaFoldDB" id="A0ABD5NBY9"/>
<evidence type="ECO:0000313" key="2">
    <source>
        <dbReference type="Proteomes" id="UP001595660"/>
    </source>
</evidence>
<dbReference type="GeneID" id="69117279"/>
<accession>A0ABD5NBY9</accession>
<dbReference type="EMBL" id="JBHRWN010000002">
    <property type="protein sequence ID" value="MFC3476805.1"/>
    <property type="molecule type" value="Genomic_DNA"/>
</dbReference>
<comment type="caution">
    <text evidence="1">The sequence shown here is derived from an EMBL/GenBank/DDBJ whole genome shotgun (WGS) entry which is preliminary data.</text>
</comment>
<keyword evidence="2" id="KW-1185">Reference proteome</keyword>
<dbReference type="Proteomes" id="UP001595660">
    <property type="component" value="Unassembled WGS sequence"/>
</dbReference>
<proteinExistence type="predicted"/>
<evidence type="ECO:0000313" key="1">
    <source>
        <dbReference type="EMBL" id="MFC3476805.1"/>
    </source>
</evidence>